<dbReference type="PRINTS" id="PR01001">
    <property type="entry name" value="FADG3PDH"/>
</dbReference>
<dbReference type="PROSITE" id="PS00978">
    <property type="entry name" value="FAD_G3PDH_2"/>
    <property type="match status" value="1"/>
</dbReference>
<evidence type="ECO:0000256" key="5">
    <source>
        <dbReference type="ARBA" id="ARBA00023002"/>
    </source>
</evidence>
<dbReference type="Gene3D" id="1.10.8.870">
    <property type="entry name" value="Alpha-glycerophosphate oxidase, cap domain"/>
    <property type="match status" value="1"/>
</dbReference>
<protein>
    <recommendedName>
        <fullName evidence="6">Glycerol-3-phosphate dehydrogenase</fullName>
        <ecNumber evidence="6">1.1.5.3</ecNumber>
    </recommendedName>
</protein>
<organism evidence="9 10">
    <name type="scientific">Novosphingobium aureum</name>
    <dbReference type="NCBI Taxonomy" id="2792964"/>
    <lineage>
        <taxon>Bacteria</taxon>
        <taxon>Pseudomonadati</taxon>
        <taxon>Pseudomonadota</taxon>
        <taxon>Alphaproteobacteria</taxon>
        <taxon>Sphingomonadales</taxon>
        <taxon>Sphingomonadaceae</taxon>
        <taxon>Novosphingobium</taxon>
    </lineage>
</organism>
<dbReference type="InterPro" id="IPR038299">
    <property type="entry name" value="DAO_C_sf"/>
</dbReference>
<keyword evidence="10" id="KW-1185">Reference proteome</keyword>
<dbReference type="PANTHER" id="PTHR11985:SF15">
    <property type="entry name" value="GLYCEROL-3-PHOSPHATE DEHYDROGENASE, MITOCHONDRIAL"/>
    <property type="match status" value="1"/>
</dbReference>
<dbReference type="InterPro" id="IPR000447">
    <property type="entry name" value="G3P_DH_FAD-dep"/>
</dbReference>
<comment type="catalytic activity">
    <reaction evidence="6">
        <text>a quinone + sn-glycerol 3-phosphate = dihydroxyacetone phosphate + a quinol</text>
        <dbReference type="Rhea" id="RHEA:18977"/>
        <dbReference type="ChEBI" id="CHEBI:24646"/>
        <dbReference type="ChEBI" id="CHEBI:57597"/>
        <dbReference type="ChEBI" id="CHEBI:57642"/>
        <dbReference type="ChEBI" id="CHEBI:132124"/>
        <dbReference type="EC" id="1.1.5.3"/>
    </reaction>
</comment>
<dbReference type="AlphaFoldDB" id="A0A931H9X5"/>
<dbReference type="PROSITE" id="PS00977">
    <property type="entry name" value="FAD_G3PDH_1"/>
    <property type="match status" value="1"/>
</dbReference>
<dbReference type="SUPFAM" id="SSF51905">
    <property type="entry name" value="FAD/NAD(P)-binding domain"/>
    <property type="match status" value="1"/>
</dbReference>
<evidence type="ECO:0000256" key="1">
    <source>
        <dbReference type="ARBA" id="ARBA00001974"/>
    </source>
</evidence>
<evidence type="ECO:0000256" key="3">
    <source>
        <dbReference type="ARBA" id="ARBA00022630"/>
    </source>
</evidence>
<dbReference type="NCBIfam" id="NF009906">
    <property type="entry name" value="PRK13369.1"/>
    <property type="match status" value="1"/>
</dbReference>
<keyword evidence="5 6" id="KW-0560">Oxidoreductase</keyword>
<evidence type="ECO:0000256" key="2">
    <source>
        <dbReference type="ARBA" id="ARBA00007330"/>
    </source>
</evidence>
<reference evidence="9" key="1">
    <citation type="submission" date="2020-11" db="EMBL/GenBank/DDBJ databases">
        <title>Novosphingobium aureum sp. nov., a marine bacterium isolated from sediment of a salt flat.</title>
        <authorList>
            <person name="Yoo Y."/>
            <person name="Kim J.-J."/>
        </authorList>
    </citation>
    <scope>NUCLEOTIDE SEQUENCE</scope>
    <source>
        <strain evidence="9">YJ-S2-02</strain>
    </source>
</reference>
<evidence type="ECO:0000259" key="7">
    <source>
        <dbReference type="Pfam" id="PF01266"/>
    </source>
</evidence>
<comment type="caution">
    <text evidence="9">The sequence shown here is derived from an EMBL/GenBank/DDBJ whole genome shotgun (WGS) entry which is preliminary data.</text>
</comment>
<dbReference type="InterPro" id="IPR006076">
    <property type="entry name" value="FAD-dep_OxRdtase"/>
</dbReference>
<evidence type="ECO:0000259" key="8">
    <source>
        <dbReference type="Pfam" id="PF16901"/>
    </source>
</evidence>
<evidence type="ECO:0000313" key="10">
    <source>
        <dbReference type="Proteomes" id="UP000617634"/>
    </source>
</evidence>
<dbReference type="Gene3D" id="3.30.9.10">
    <property type="entry name" value="D-Amino Acid Oxidase, subunit A, domain 2"/>
    <property type="match status" value="1"/>
</dbReference>
<dbReference type="Pfam" id="PF01266">
    <property type="entry name" value="DAO"/>
    <property type="match status" value="1"/>
</dbReference>
<feature type="domain" description="Alpha-glycerophosphate oxidase C-terminal" evidence="8">
    <location>
        <begin position="406"/>
        <end position="513"/>
    </location>
</feature>
<dbReference type="Pfam" id="PF16901">
    <property type="entry name" value="DAO_C"/>
    <property type="match status" value="1"/>
</dbReference>
<evidence type="ECO:0000256" key="6">
    <source>
        <dbReference type="RuleBase" id="RU361217"/>
    </source>
</evidence>
<dbReference type="GO" id="GO:0046168">
    <property type="term" value="P:glycerol-3-phosphate catabolic process"/>
    <property type="evidence" value="ECO:0007669"/>
    <property type="project" value="TreeGrafter"/>
</dbReference>
<comment type="similarity">
    <text evidence="2 6">Belongs to the FAD-dependent glycerol-3-phosphate dehydrogenase family.</text>
</comment>
<dbReference type="Gene3D" id="3.50.50.60">
    <property type="entry name" value="FAD/NAD(P)-binding domain"/>
    <property type="match status" value="1"/>
</dbReference>
<keyword evidence="3 6" id="KW-0285">Flavoprotein</keyword>
<dbReference type="InterPro" id="IPR036188">
    <property type="entry name" value="FAD/NAD-bd_sf"/>
</dbReference>
<dbReference type="GO" id="GO:0009331">
    <property type="term" value="C:glycerol-3-phosphate dehydrogenase (FAD) complex"/>
    <property type="evidence" value="ECO:0007669"/>
    <property type="project" value="UniProtKB-UniRule"/>
</dbReference>
<dbReference type="InterPro" id="IPR031656">
    <property type="entry name" value="DAO_C"/>
</dbReference>
<dbReference type="PANTHER" id="PTHR11985">
    <property type="entry name" value="GLYCEROL-3-PHOSPHATE DEHYDROGENASE"/>
    <property type="match status" value="1"/>
</dbReference>
<dbReference type="NCBIfam" id="NF008899">
    <property type="entry name" value="PRK12266.1"/>
    <property type="match status" value="1"/>
</dbReference>
<dbReference type="Proteomes" id="UP000617634">
    <property type="component" value="Unassembled WGS sequence"/>
</dbReference>
<comment type="cofactor">
    <cofactor evidence="1 6">
        <name>FAD</name>
        <dbReference type="ChEBI" id="CHEBI:57692"/>
    </cofactor>
</comment>
<name>A0A931H9X5_9SPHN</name>
<gene>
    <name evidence="9" type="primary">glpD</name>
    <name evidence="9" type="ORF">I5E68_03140</name>
</gene>
<dbReference type="GO" id="GO:0004368">
    <property type="term" value="F:glycerol-3-phosphate dehydrogenase (quinone) activity"/>
    <property type="evidence" value="ECO:0007669"/>
    <property type="project" value="UniProtKB-EC"/>
</dbReference>
<accession>A0A931H9X5</accession>
<sequence>MQASTAATPETEQSYDLLIVGGGINGAGIARDAAGRGLSVLLVEQDDLASYTSSSSTKLIHGGLRYLEYYEFRLVREALIERERLLGMAPHIIWPLRFVLPQSQSPRPGWMVRLGLFLYDNLGGRKELPGTEVIDLDRVARGNGLKPQAGKRKSDTKGQTSKGKAFVYSDCWVEDSRLVVLNAMDAAARGARIETRTRLVDAVSENGGWKATLEGSQGTREVSARMMINAAGPWVDKVLQRLGRAHNDRGVRLVKGSHIVVPRLYDGEHAFMLQNPDRRIVFAIPYEREFTLIGTTDEPWTEAPGKAEISQGEIDYLCETANRYFERQTTPSDIVWSYAGIRPLYDDHAANASAVTRDYVLDFDKREDAAPLLSIFGGKITTYRKLAEHALEHIAEVFPQANTAWTAGAKLPGGDLPDGNFDAYVHSLETAYPKMPQALLRRLARAYGSRSVELLGAAASPADLGEDFGGGLYAREIDYLVRAEWARSAQDILYRRSKLGLHVPAGAEAAIEAYLARHLAEAG</sequence>
<dbReference type="EMBL" id="JADZGI010000001">
    <property type="protein sequence ID" value="MBH0111947.1"/>
    <property type="molecule type" value="Genomic_DNA"/>
</dbReference>
<dbReference type="RefSeq" id="WP_197160689.1">
    <property type="nucleotide sequence ID" value="NZ_JADZGI010000001.1"/>
</dbReference>
<dbReference type="EC" id="1.1.5.3" evidence="6"/>
<keyword evidence="4" id="KW-0274">FAD</keyword>
<proteinExistence type="inferred from homology"/>
<feature type="domain" description="FAD dependent oxidoreductase" evidence="7">
    <location>
        <begin position="16"/>
        <end position="349"/>
    </location>
</feature>
<evidence type="ECO:0000256" key="4">
    <source>
        <dbReference type="ARBA" id="ARBA00022827"/>
    </source>
</evidence>
<evidence type="ECO:0000313" key="9">
    <source>
        <dbReference type="EMBL" id="MBH0111947.1"/>
    </source>
</evidence>